<dbReference type="Proteomes" id="UP000257607">
    <property type="component" value="Plasmid p-1.1928_2"/>
</dbReference>
<evidence type="ECO:0000256" key="3">
    <source>
        <dbReference type="ARBA" id="ARBA00022475"/>
    </source>
</evidence>
<dbReference type="CDD" id="cd01127">
    <property type="entry name" value="TrwB_TraG_TraD_VirD4"/>
    <property type="match status" value="1"/>
</dbReference>
<dbReference type="Pfam" id="PF02534">
    <property type="entry name" value="T4SS-DNA_transf"/>
    <property type="match status" value="1"/>
</dbReference>
<proteinExistence type="inferred from homology"/>
<evidence type="ECO:0000256" key="6">
    <source>
        <dbReference type="ARBA" id="ARBA00023136"/>
    </source>
</evidence>
<comment type="similarity">
    <text evidence="2">Belongs to the VirD4/TraG family.</text>
</comment>
<feature type="transmembrane region" description="Helical" evidence="8">
    <location>
        <begin position="82"/>
        <end position="99"/>
    </location>
</feature>
<keyword evidence="5 8" id="KW-1133">Transmembrane helix</keyword>
<sequence length="801" mass="91441">MIKKKYPQWKKLLANPWVLGVIAVFSLLLIMMITLLVSHYLLLLKEYWITFKQNATVPGAAPSASNVFKFDWRYMYTVPNSSLLRFAPLLAVVIWLIIVPKKIYYMRIAYKNINLNTEGTARFTSVKEAMNQYPSVLLNDQPYTGLSGVPVLHLKTRDQVSGYHGKGMRYTKLNFWTPTKPYFWLKWLPAHYGMENGADLIDTLNTNSITVSGSQSGKTQIFTYPTIDLVMRATVKDSMIITDIKGNMVRNTRKELERFGYQVLLLNLVNTRKSMHYNPLELIKTAYWEDDIDAAETSARTFAYSLYHVEQSNADPLWEKSSIALFVSVVMFMCEQCMRDSTPEKVTLYSMSLFVNKYCTDYDENGLTSYDKMMDSLPLNNPAKVSFTTIKFSKDVTRSSIYTGFQAEINSFTSRSVAKLTASNDFDLKSIAFGEKPVAIFIVAPDYDDSNYMLMSTFIEQCSYVLEKAATESRESKLPRRVRYILEEVANIPTIGGLTRYMNVGLERGLLFHLVVQSLAQMKDKYGEKGQEALFSACGNKYYLMGDGKDDAETFSDLLGKTTVVSGTRHGDPMSQDKSYGESEKGVQLVNADELRQLTKGEMILIRTKHREDNDNNRIEPRPITANIRQGTEMLHAYEYLEGRFKSDETLDEVADELCAGYDEANLDDLIIGEDKSNDENTEEVDQASEPADDLDMDFDATKVRQSKNEYKDPVFHEDSTSINEEDIDGISDNSTPLNFTDTQNAMILRWYQERFSDPVVSYLMDCKTVEELQNVLRNHDGDDLFQKMVNMFSLQERGDS</sequence>
<dbReference type="Gene3D" id="3.40.50.300">
    <property type="entry name" value="P-loop containing nucleotide triphosphate hydrolases"/>
    <property type="match status" value="1"/>
</dbReference>
<evidence type="ECO:0000256" key="1">
    <source>
        <dbReference type="ARBA" id="ARBA00004651"/>
    </source>
</evidence>
<evidence type="ECO:0000256" key="2">
    <source>
        <dbReference type="ARBA" id="ARBA00008806"/>
    </source>
</evidence>
<evidence type="ECO:0000256" key="5">
    <source>
        <dbReference type="ARBA" id="ARBA00022989"/>
    </source>
</evidence>
<keyword evidence="6 8" id="KW-0472">Membrane</keyword>
<feature type="transmembrane region" description="Helical" evidence="8">
    <location>
        <begin position="12"/>
        <end position="42"/>
    </location>
</feature>
<reference evidence="9 10" key="1">
    <citation type="submission" date="2018-07" db="EMBL/GenBank/DDBJ databases">
        <title>Lactobacillus curvatus genome sequence.</title>
        <authorList>
            <person name="Prechtl R."/>
        </authorList>
    </citation>
    <scope>NUCLEOTIDE SEQUENCE [LARGE SCALE GENOMIC DNA]</scope>
    <source>
        <strain evidence="9 10">TMW 1.1928</strain>
        <plasmid evidence="9 10">p-1.1928_2</plasmid>
    </source>
</reference>
<dbReference type="NCBIfam" id="NF045973">
    <property type="entry name" value="conju_CD1115"/>
    <property type="match status" value="1"/>
</dbReference>
<keyword evidence="9" id="KW-0614">Plasmid</keyword>
<keyword evidence="3" id="KW-1003">Cell membrane</keyword>
<keyword evidence="4 8" id="KW-0812">Transmembrane</keyword>
<dbReference type="SUPFAM" id="SSF52540">
    <property type="entry name" value="P-loop containing nucleoside triphosphate hydrolases"/>
    <property type="match status" value="1"/>
</dbReference>
<dbReference type="InterPro" id="IPR027417">
    <property type="entry name" value="P-loop_NTPase"/>
</dbReference>
<geneLocation type="plasmid" evidence="9 10">
    <name>p-1.1928_2</name>
</geneLocation>
<dbReference type="PANTHER" id="PTHR37937:SF1">
    <property type="entry name" value="CONJUGATIVE TRANSFER: DNA TRANSPORT"/>
    <property type="match status" value="1"/>
</dbReference>
<dbReference type="InterPro" id="IPR051539">
    <property type="entry name" value="T4SS-coupling_protein"/>
</dbReference>
<evidence type="ECO:0000313" key="10">
    <source>
        <dbReference type="Proteomes" id="UP000257607"/>
    </source>
</evidence>
<gene>
    <name evidence="9" type="ORF">DT351_10960</name>
</gene>
<evidence type="ECO:0000256" key="8">
    <source>
        <dbReference type="SAM" id="Phobius"/>
    </source>
</evidence>
<dbReference type="RefSeq" id="WP_116843814.1">
    <property type="nucleotide sequence ID" value="NZ_CP031005.1"/>
</dbReference>
<dbReference type="EMBL" id="CP031005">
    <property type="protein sequence ID" value="AXN36860.1"/>
    <property type="molecule type" value="Genomic_DNA"/>
</dbReference>
<accession>A0A385AGR4</accession>
<organism evidence="9 10">
    <name type="scientific">Latilactobacillus curvatus</name>
    <name type="common">Lactobacillus curvatus</name>
    <dbReference type="NCBI Taxonomy" id="28038"/>
    <lineage>
        <taxon>Bacteria</taxon>
        <taxon>Bacillati</taxon>
        <taxon>Bacillota</taxon>
        <taxon>Bacilli</taxon>
        <taxon>Lactobacillales</taxon>
        <taxon>Lactobacillaceae</taxon>
        <taxon>Latilactobacillus</taxon>
    </lineage>
</organism>
<dbReference type="PANTHER" id="PTHR37937">
    <property type="entry name" value="CONJUGATIVE TRANSFER: DNA TRANSPORT"/>
    <property type="match status" value="1"/>
</dbReference>
<protein>
    <submittedName>
        <fullName evidence="9">Type IV secretory system conjugative DNA transfer family protein</fullName>
    </submittedName>
</protein>
<dbReference type="AlphaFoldDB" id="A0A385AGR4"/>
<evidence type="ECO:0000256" key="4">
    <source>
        <dbReference type="ARBA" id="ARBA00022692"/>
    </source>
</evidence>
<evidence type="ECO:0000313" key="9">
    <source>
        <dbReference type="EMBL" id="AXN36860.1"/>
    </source>
</evidence>
<dbReference type="GO" id="GO:0005886">
    <property type="term" value="C:plasma membrane"/>
    <property type="evidence" value="ECO:0007669"/>
    <property type="project" value="UniProtKB-SubCell"/>
</dbReference>
<evidence type="ECO:0000256" key="7">
    <source>
        <dbReference type="SAM" id="MobiDB-lite"/>
    </source>
</evidence>
<name>A0A385AGR4_LATCU</name>
<comment type="subcellular location">
    <subcellularLocation>
        <location evidence="1">Cell membrane</location>
        <topology evidence="1">Multi-pass membrane protein</topology>
    </subcellularLocation>
</comment>
<dbReference type="InterPro" id="IPR003688">
    <property type="entry name" value="TraG/VirD4"/>
</dbReference>
<feature type="region of interest" description="Disordered" evidence="7">
    <location>
        <begin position="566"/>
        <end position="586"/>
    </location>
</feature>